<evidence type="ECO:0000256" key="5">
    <source>
        <dbReference type="ARBA" id="ARBA00022964"/>
    </source>
</evidence>
<keyword evidence="2 9" id="KW-0533">Nickel</keyword>
<evidence type="ECO:0000256" key="3">
    <source>
        <dbReference type="ARBA" id="ARBA00022605"/>
    </source>
</evidence>
<keyword evidence="3 9" id="KW-0028">Amino-acid biosynthesis</keyword>
<keyword evidence="8 9" id="KW-0486">Methionine biosynthesis</keyword>
<evidence type="ECO:0000256" key="6">
    <source>
        <dbReference type="ARBA" id="ARBA00023002"/>
    </source>
</evidence>
<keyword evidence="7 9" id="KW-0408">Iron</keyword>
<organism evidence="10 11">
    <name type="scientific">Alicyclobacillus cycloheptanicus</name>
    <dbReference type="NCBI Taxonomy" id="1457"/>
    <lineage>
        <taxon>Bacteria</taxon>
        <taxon>Bacillati</taxon>
        <taxon>Bacillota</taxon>
        <taxon>Bacilli</taxon>
        <taxon>Bacillales</taxon>
        <taxon>Alicyclobacillaceae</taxon>
        <taxon>Alicyclobacillus</taxon>
    </lineage>
</organism>
<dbReference type="InterPro" id="IPR023956">
    <property type="entry name" value="ARD_bac"/>
</dbReference>
<comment type="catalytic activity">
    <reaction evidence="1 9">
        <text>1,2-dihydroxy-5-(methylsulfanyl)pent-1-en-3-one + O2 = 4-methylsulfanyl-2-oxobutanoate + formate + 2 H(+)</text>
        <dbReference type="Rhea" id="RHEA:24504"/>
        <dbReference type="ChEBI" id="CHEBI:15378"/>
        <dbReference type="ChEBI" id="CHEBI:15379"/>
        <dbReference type="ChEBI" id="CHEBI:15740"/>
        <dbReference type="ChEBI" id="CHEBI:16723"/>
        <dbReference type="ChEBI" id="CHEBI:49252"/>
        <dbReference type="EC" id="1.13.11.54"/>
    </reaction>
</comment>
<feature type="binding site" evidence="9">
    <location>
        <position position="144"/>
    </location>
    <ligand>
        <name>Ni(2+)</name>
        <dbReference type="ChEBI" id="CHEBI:49786"/>
    </ligand>
</feature>
<comment type="function">
    <text evidence="9">Catalyzes 2 different reactions between oxygene and the acireductone 1,2-dihydroxy-3-keto-5-methylthiopentene (DHK-MTPene) depending upon the metal bound in the active site. Fe-containing acireductone dioxygenase (Fe-ARD) produces formate and 2-keto-4-methylthiobutyrate (KMTB), the alpha-ketoacid precursor of methionine in the methionine recycle pathway. Ni-containing acireductone dioxygenase (Ni-ARD) produces methylthiopropionate, carbon monoxide and formate, and does not lie on the methionine recycle pathway.</text>
</comment>
<evidence type="ECO:0000256" key="1">
    <source>
        <dbReference type="ARBA" id="ARBA00000428"/>
    </source>
</evidence>
<dbReference type="RefSeq" id="WP_274457318.1">
    <property type="nucleotide sequence ID" value="NZ_CP067097.1"/>
</dbReference>
<evidence type="ECO:0000256" key="8">
    <source>
        <dbReference type="ARBA" id="ARBA00023167"/>
    </source>
</evidence>
<dbReference type="PANTHER" id="PTHR23418:SF0">
    <property type="entry name" value="ACIREDUCTONE DIOXYGENASE"/>
    <property type="match status" value="1"/>
</dbReference>
<gene>
    <name evidence="9" type="primary">mtnD</name>
    <name evidence="10" type="ORF">J2S03_001641</name>
</gene>
<dbReference type="GO" id="GO:0010309">
    <property type="term" value="F:acireductone dioxygenase [iron(II)-requiring] activity"/>
    <property type="evidence" value="ECO:0007669"/>
    <property type="project" value="UniProtKB-EC"/>
</dbReference>
<dbReference type="PANTHER" id="PTHR23418">
    <property type="entry name" value="ACIREDUCTONE DIOXYGENASE"/>
    <property type="match status" value="1"/>
</dbReference>
<feature type="binding site" evidence="9">
    <location>
        <position position="105"/>
    </location>
    <ligand>
        <name>Ni(2+)</name>
        <dbReference type="ChEBI" id="CHEBI:49786"/>
    </ligand>
</feature>
<dbReference type="Pfam" id="PF03079">
    <property type="entry name" value="ARD"/>
    <property type="match status" value="1"/>
</dbReference>
<keyword evidence="11" id="KW-1185">Reference proteome</keyword>
<protein>
    <recommendedName>
        <fullName evidence="9">Acireductone dioxygenase</fullName>
    </recommendedName>
    <alternativeName>
        <fullName evidence="9">1,2-dihydroxy-3-keto-5-methylthiopentene dioxygenase</fullName>
        <shortName evidence="9">DHK-MTPene dioxygenase</shortName>
    </alternativeName>
    <alternativeName>
        <fullName evidence="9">Acireductone dioxygenase (Fe(2+)-requiring)</fullName>
        <shortName evidence="9">ARD'</shortName>
        <shortName evidence="9">Fe-ARD</shortName>
        <ecNumber evidence="9">1.13.11.54</ecNumber>
    </alternativeName>
    <alternativeName>
        <fullName evidence="9">Acireductone dioxygenase (Ni(2+)-requiring)</fullName>
        <shortName evidence="9">ARD</shortName>
        <shortName evidence="9">Ni-ARD</shortName>
        <ecNumber evidence="9">1.13.11.53</ecNumber>
    </alternativeName>
</protein>
<evidence type="ECO:0000256" key="9">
    <source>
        <dbReference type="HAMAP-Rule" id="MF_01682"/>
    </source>
</evidence>
<comment type="catalytic activity">
    <reaction evidence="9">
        <text>1,2-dihydroxy-5-(methylsulfanyl)pent-1-en-3-one + O2 = 3-(methylsulfanyl)propanoate + CO + formate + 2 H(+)</text>
        <dbReference type="Rhea" id="RHEA:14161"/>
        <dbReference type="ChEBI" id="CHEBI:15378"/>
        <dbReference type="ChEBI" id="CHEBI:15379"/>
        <dbReference type="ChEBI" id="CHEBI:15740"/>
        <dbReference type="ChEBI" id="CHEBI:17245"/>
        <dbReference type="ChEBI" id="CHEBI:49016"/>
        <dbReference type="ChEBI" id="CHEBI:49252"/>
        <dbReference type="EC" id="1.13.11.53"/>
    </reaction>
</comment>
<dbReference type="InterPro" id="IPR004313">
    <property type="entry name" value="ARD"/>
</dbReference>
<name>A0ABT9XHK4_9BACL</name>
<dbReference type="Gene3D" id="2.60.120.10">
    <property type="entry name" value="Jelly Rolls"/>
    <property type="match status" value="1"/>
</dbReference>
<evidence type="ECO:0000313" key="11">
    <source>
        <dbReference type="Proteomes" id="UP001232973"/>
    </source>
</evidence>
<feature type="site" description="Important to generate the dianion" evidence="9">
    <location>
        <position position="107"/>
    </location>
</feature>
<feature type="binding site" evidence="9">
    <location>
        <position position="105"/>
    </location>
    <ligand>
        <name>Fe(2+)</name>
        <dbReference type="ChEBI" id="CHEBI:29033"/>
    </ligand>
</feature>
<evidence type="ECO:0000256" key="4">
    <source>
        <dbReference type="ARBA" id="ARBA00022723"/>
    </source>
</evidence>
<accession>A0ABT9XHK4</accession>
<dbReference type="SUPFAM" id="SSF51182">
    <property type="entry name" value="RmlC-like cupins"/>
    <property type="match status" value="1"/>
</dbReference>
<feature type="binding site" evidence="9">
    <location>
        <position position="144"/>
    </location>
    <ligand>
        <name>Fe(2+)</name>
        <dbReference type="ChEBI" id="CHEBI:29033"/>
    </ligand>
</feature>
<dbReference type="GO" id="GO:0010308">
    <property type="term" value="F:acireductone dioxygenase (Ni2+-requiring) activity"/>
    <property type="evidence" value="ECO:0007669"/>
    <property type="project" value="UniProtKB-EC"/>
</dbReference>
<feature type="binding site" evidence="9">
    <location>
        <position position="99"/>
    </location>
    <ligand>
        <name>Ni(2+)</name>
        <dbReference type="ChEBI" id="CHEBI:49786"/>
    </ligand>
</feature>
<dbReference type="InterPro" id="IPR011051">
    <property type="entry name" value="RmlC_Cupin_sf"/>
</dbReference>
<feature type="binding site" evidence="9">
    <location>
        <position position="101"/>
    </location>
    <ligand>
        <name>Ni(2+)</name>
        <dbReference type="ChEBI" id="CHEBI:49786"/>
    </ligand>
</feature>
<comment type="pathway">
    <text evidence="9">Amino-acid biosynthesis; L-methionine biosynthesis via salvage pathway; L-methionine from S-methyl-5-thio-alpha-D-ribose 1-phosphate: step 5/6.</text>
</comment>
<dbReference type="EMBL" id="JAUSTP010000011">
    <property type="protein sequence ID" value="MDQ0189794.1"/>
    <property type="molecule type" value="Genomic_DNA"/>
</dbReference>
<comment type="similarity">
    <text evidence="9">Belongs to the acireductone dioxygenase (ARD) family.</text>
</comment>
<evidence type="ECO:0000256" key="2">
    <source>
        <dbReference type="ARBA" id="ARBA00022596"/>
    </source>
</evidence>
<feature type="site" description="May play a role in transmitting local conformational changes" evidence="9">
    <location>
        <position position="104"/>
    </location>
</feature>
<comment type="cofactor">
    <cofactor evidence="9">
        <name>Ni(2+)</name>
        <dbReference type="ChEBI" id="CHEBI:49786"/>
    </cofactor>
    <text evidence="9">Binds 1 nickel ion per monomer.</text>
</comment>
<evidence type="ECO:0000313" key="10">
    <source>
        <dbReference type="EMBL" id="MDQ0189794.1"/>
    </source>
</evidence>
<reference evidence="10 11" key="1">
    <citation type="submission" date="2023-07" db="EMBL/GenBank/DDBJ databases">
        <title>Genomic Encyclopedia of Type Strains, Phase IV (KMG-IV): sequencing the most valuable type-strain genomes for metagenomic binning, comparative biology and taxonomic classification.</title>
        <authorList>
            <person name="Goeker M."/>
        </authorList>
    </citation>
    <scope>NUCLEOTIDE SEQUENCE [LARGE SCALE GENOMIC DNA]</scope>
    <source>
        <strain evidence="10 11">DSM 4006</strain>
    </source>
</reference>
<comment type="subunit">
    <text evidence="9">Monomer.</text>
</comment>
<evidence type="ECO:0000256" key="7">
    <source>
        <dbReference type="ARBA" id="ARBA00023004"/>
    </source>
</evidence>
<dbReference type="Proteomes" id="UP001232973">
    <property type="component" value="Unassembled WGS sequence"/>
</dbReference>
<dbReference type="InterPro" id="IPR014710">
    <property type="entry name" value="RmlC-like_jellyroll"/>
</dbReference>
<feature type="binding site" evidence="9">
    <location>
        <position position="101"/>
    </location>
    <ligand>
        <name>Fe(2+)</name>
        <dbReference type="ChEBI" id="CHEBI:29033"/>
    </ligand>
</feature>
<dbReference type="EC" id="1.13.11.54" evidence="9"/>
<dbReference type="HAMAP" id="MF_01682">
    <property type="entry name" value="Salvage_MtnD"/>
    <property type="match status" value="1"/>
</dbReference>
<comment type="caution">
    <text evidence="10">The sequence shown here is derived from an EMBL/GenBank/DDBJ whole genome shotgun (WGS) entry which is preliminary data.</text>
</comment>
<dbReference type="CDD" id="cd02232">
    <property type="entry name" value="cupin_ARD"/>
    <property type="match status" value="1"/>
</dbReference>
<comment type="caution">
    <text evidence="9">Lacks conserved residue(s) required for the propagation of feature annotation.</text>
</comment>
<proteinExistence type="inferred from homology"/>
<keyword evidence="6 9" id="KW-0560">Oxidoreductase</keyword>
<dbReference type="EC" id="1.13.11.53" evidence="9"/>
<sequence>MATIRIRNTGEQLVDEANIRQFLTDNGVYYDHWSLDAIPAALHNRFQLDDAEKEEILKSLAPQIEALAQARGYVKWDVVAMSEATPNLDEILKKFEQIHTHTEDEVRVMAAGSGVFIIKGKDGGYFDVELTAGDVISVPEHTPHYFTVTAERKFVAVRLFIDPSGWVAHPYDDPAFTQA</sequence>
<feature type="binding site" evidence="9">
    <location>
        <position position="99"/>
    </location>
    <ligand>
        <name>Fe(2+)</name>
        <dbReference type="ChEBI" id="CHEBI:29033"/>
    </ligand>
</feature>
<keyword evidence="4 9" id="KW-0479">Metal-binding</keyword>
<keyword evidence="5 9" id="KW-0223">Dioxygenase</keyword>
<comment type="cofactor">
    <cofactor evidence="9">
        <name>Fe(2+)</name>
        <dbReference type="ChEBI" id="CHEBI:29033"/>
    </cofactor>
    <text evidence="9">Binds 1 Fe(2+) cation per monomer.</text>
</comment>